<dbReference type="AlphaFoldDB" id="A0A840G211"/>
<protein>
    <recommendedName>
        <fullName evidence="4">Outer membrane receptor for ferric coprogen and ferric-rhodotorulic acid</fullName>
    </recommendedName>
</protein>
<gene>
    <name evidence="2" type="ORF">GGD90_002726</name>
</gene>
<dbReference type="Pfam" id="PF16930">
    <property type="entry name" value="Porin_5"/>
    <property type="match status" value="1"/>
</dbReference>
<evidence type="ECO:0008006" key="4">
    <source>
        <dbReference type="Google" id="ProtNLM"/>
    </source>
</evidence>
<dbReference type="EMBL" id="JACIGE010000010">
    <property type="protein sequence ID" value="MBB4248334.1"/>
    <property type="molecule type" value="Genomic_DNA"/>
</dbReference>
<feature type="chain" id="PRO_5032941355" description="Outer membrane receptor for ferric coprogen and ferric-rhodotorulic acid" evidence="1">
    <location>
        <begin position="24"/>
        <end position="558"/>
    </location>
</feature>
<keyword evidence="1" id="KW-0732">Signal</keyword>
<dbReference type="RefSeq" id="WP_153117416.1">
    <property type="nucleotide sequence ID" value="NZ_JACIGE010000010.1"/>
</dbReference>
<proteinExistence type="predicted"/>
<feature type="signal peptide" evidence="1">
    <location>
        <begin position="1"/>
        <end position="23"/>
    </location>
</feature>
<organism evidence="2 3">
    <name type="scientific">Rhodocyclus tenuis</name>
    <name type="common">Rhodospirillum tenue</name>
    <dbReference type="NCBI Taxonomy" id="1066"/>
    <lineage>
        <taxon>Bacteria</taxon>
        <taxon>Pseudomonadati</taxon>
        <taxon>Pseudomonadota</taxon>
        <taxon>Betaproteobacteria</taxon>
        <taxon>Rhodocyclales</taxon>
        <taxon>Rhodocyclaceae</taxon>
        <taxon>Rhodocyclus</taxon>
    </lineage>
</organism>
<comment type="caution">
    <text evidence="2">The sequence shown here is derived from an EMBL/GenBank/DDBJ whole genome shotgun (WGS) entry which is preliminary data.</text>
</comment>
<name>A0A840G211_RHOTE</name>
<keyword evidence="3" id="KW-1185">Reference proteome</keyword>
<reference evidence="2 3" key="1">
    <citation type="submission" date="2020-08" db="EMBL/GenBank/DDBJ databases">
        <title>Genome sequencing of Purple Non-Sulfur Bacteria from various extreme environments.</title>
        <authorList>
            <person name="Mayer M."/>
        </authorList>
    </citation>
    <scope>NUCLEOTIDE SEQUENCE [LARGE SCALE GENOMIC DNA]</scope>
    <source>
        <strain evidence="2 3">2761</strain>
    </source>
</reference>
<evidence type="ECO:0000313" key="3">
    <source>
        <dbReference type="Proteomes" id="UP000587070"/>
    </source>
</evidence>
<dbReference type="Proteomes" id="UP000587070">
    <property type="component" value="Unassembled WGS sequence"/>
</dbReference>
<evidence type="ECO:0000313" key="2">
    <source>
        <dbReference type="EMBL" id="MBB4248334.1"/>
    </source>
</evidence>
<dbReference type="InterPro" id="IPR032638">
    <property type="entry name" value="Porin_5"/>
</dbReference>
<sequence>MNFQQKTLSLLIAAIVTAGPAYADDERASLEALRQTTLSLIEALVDSGVLPRDKANALIRKAEQDAAKKLAQKAPASTSVRVQYVPEIVKSEIREQIKQEVLAQAKSERWAEPNAIPGWLDNIKWEGDVRLRYQTDSFGKDNATPFDYAFAAGTSYASARTVNSQTRAADLAKVNSMGEPTANTGEQRERFRVRARLGMLAKISDTWSGGIRLATGNTNDRVSTNQTLGQDWNKYNLLVDQAFIKYDPAEWFSITGGKIPNPWFSTDLVWDIDLNFEGVAATFKPSFANNTVKPFLTVGYFPIKEQNPPASKGRSMVGVQGGTQWDLSSNTRFKVGLAWYAFRNFEGKVESDDSLDYSGGNLVPYTANYGQYEYGSGLRQKGNSLFVTNATSDTAATTYWGLASRFRPLNLTASLDLANFDPVHIVLTGDWVRNTAFDRGEIYSRTQGRVDLTDGSNTGYQYKLTVGMPQIKDARDWQAFVSYRRLGSDAVLDAFTDSDFGGGGTNLKGYILGLQYGLDRNAALGLRWFSADSIDSFSLNPAHRFAQDVFMADVNVRF</sequence>
<accession>A0A840G211</accession>
<evidence type="ECO:0000256" key="1">
    <source>
        <dbReference type="SAM" id="SignalP"/>
    </source>
</evidence>
<dbReference type="OrthoDB" id="5372286at2"/>